<dbReference type="InterPro" id="IPR001107">
    <property type="entry name" value="Band_7"/>
</dbReference>
<dbReference type="PANTHER" id="PTHR10264">
    <property type="entry name" value="BAND 7 PROTEIN-RELATED"/>
    <property type="match status" value="1"/>
</dbReference>
<keyword evidence="5" id="KW-1185">Reference proteome</keyword>
<dbReference type="InterPro" id="IPR036013">
    <property type="entry name" value="Band_7/SPFH_dom_sf"/>
</dbReference>
<name>A0ABY6J366_9BACT</name>
<feature type="domain" description="Band 7" evidence="3">
    <location>
        <begin position="129"/>
        <end position="289"/>
    </location>
</feature>
<dbReference type="InterPro" id="IPR043202">
    <property type="entry name" value="Band-7_stomatin-like"/>
</dbReference>
<dbReference type="SMART" id="SM00244">
    <property type="entry name" value="PHB"/>
    <property type="match status" value="1"/>
</dbReference>
<organism evidence="4 5">
    <name type="scientific">Chitinophaga horti</name>
    <dbReference type="NCBI Taxonomy" id="2920382"/>
    <lineage>
        <taxon>Bacteria</taxon>
        <taxon>Pseudomonadati</taxon>
        <taxon>Bacteroidota</taxon>
        <taxon>Chitinophagia</taxon>
        <taxon>Chitinophagales</taxon>
        <taxon>Chitinophagaceae</taxon>
        <taxon>Chitinophaga</taxon>
    </lineage>
</organism>
<dbReference type="PANTHER" id="PTHR10264:SF83">
    <property type="entry name" value="BLL5629 PROTEIN"/>
    <property type="match status" value="1"/>
</dbReference>
<evidence type="ECO:0000313" key="5">
    <source>
        <dbReference type="Proteomes" id="UP001162741"/>
    </source>
</evidence>
<reference evidence="4" key="1">
    <citation type="submission" date="2022-10" db="EMBL/GenBank/DDBJ databases">
        <title>Chitinophaga sp. nov., isolated from soil.</title>
        <authorList>
            <person name="Jeon C.O."/>
        </authorList>
    </citation>
    <scope>NUCLEOTIDE SEQUENCE</scope>
    <source>
        <strain evidence="4">R8</strain>
    </source>
</reference>
<proteinExistence type="inferred from homology"/>
<evidence type="ECO:0000256" key="2">
    <source>
        <dbReference type="ARBA" id="ARBA00008164"/>
    </source>
</evidence>
<dbReference type="SUPFAM" id="SSF117892">
    <property type="entry name" value="Band 7/SPFH domain"/>
    <property type="match status" value="1"/>
</dbReference>
<sequence>MKWIVINPWQVGLVYKNDAYRRMLKQGRHWLNAGETVITHWMNTPLNAGQELDMLLQDEALRESLHVVTVKDDQLVLVYENGLLKQVLTAGRHAYWKGLTDYRFEYMDISKPEITEDMDRHTLAHRLISPYVRSATVSNHEKGVLFIDGKYVQLLEPGVYHWWAGKMSIEVVMADTRQLQVEINGQEILTKDKATLRVNAWAQYHLSDIGKAMLQVKDYERQLHVRLQLSLRETIGALTLDELMDRKSMLDESLLAQLNTSDLGVTVNSFGIRDIILPGDMRDIMNQVLMSEKKAQANIIMRREETASTRSLLNTAKLMEDNPMLFKLKEMEYVEKIAEKIGSLSINGDGGIVDGLEKSLQDDNILIYCKPGWLIGAGPFYMRQLPPAYSSSRGMFRKKAGRALEADSLDVERPAHDAHGQADERQQHGHQVFPGLFSFTNNTEGKATRNTIVQTTAAIRGSLSGGSAKAA</sequence>
<dbReference type="Gene3D" id="3.30.479.30">
    <property type="entry name" value="Band 7 domain"/>
    <property type="match status" value="1"/>
</dbReference>
<dbReference type="PRINTS" id="PR00721">
    <property type="entry name" value="STOMATIN"/>
</dbReference>
<dbReference type="Proteomes" id="UP001162741">
    <property type="component" value="Chromosome"/>
</dbReference>
<accession>A0ABY6J366</accession>
<comment type="similarity">
    <text evidence="2">Belongs to the band 7/mec-2 family.</text>
</comment>
<dbReference type="Pfam" id="PF01145">
    <property type="entry name" value="Band_7"/>
    <property type="match status" value="1"/>
</dbReference>
<dbReference type="CDD" id="cd13438">
    <property type="entry name" value="SPFH_eoslipins_u2"/>
    <property type="match status" value="1"/>
</dbReference>
<dbReference type="EMBL" id="CP107006">
    <property type="protein sequence ID" value="UYQ92634.1"/>
    <property type="molecule type" value="Genomic_DNA"/>
</dbReference>
<comment type="subcellular location">
    <subcellularLocation>
        <location evidence="1">Membrane</location>
        <topology evidence="1">Single-pass membrane protein</topology>
    </subcellularLocation>
</comment>
<gene>
    <name evidence="4" type="ORF">MKQ68_21375</name>
</gene>
<protein>
    <submittedName>
        <fullName evidence="4">Slipin family protein</fullName>
    </submittedName>
</protein>
<evidence type="ECO:0000259" key="3">
    <source>
        <dbReference type="SMART" id="SM00244"/>
    </source>
</evidence>
<evidence type="ECO:0000256" key="1">
    <source>
        <dbReference type="ARBA" id="ARBA00004167"/>
    </source>
</evidence>
<dbReference type="RefSeq" id="WP_264280868.1">
    <property type="nucleotide sequence ID" value="NZ_CP107006.1"/>
</dbReference>
<dbReference type="InterPro" id="IPR001972">
    <property type="entry name" value="Stomatin_HflK_fam"/>
</dbReference>
<evidence type="ECO:0000313" key="4">
    <source>
        <dbReference type="EMBL" id="UYQ92634.1"/>
    </source>
</evidence>